<reference evidence="2" key="1">
    <citation type="submission" date="2018-12" db="EMBL/GenBank/DDBJ databases">
        <title>Tengunoibacter tsumagoiensis gen. nov., sp. nov., Dictyobacter kobayashii sp. nov., D. alpinus sp. nov., and D. joshuensis sp. nov. and description of Dictyobacteraceae fam. nov. within the order Ktedonobacterales isolated from Tengu-no-mugimeshi.</title>
        <authorList>
            <person name="Wang C.M."/>
            <person name="Zheng Y."/>
            <person name="Sakai Y."/>
            <person name="Toyoda A."/>
            <person name="Minakuchi Y."/>
            <person name="Abe K."/>
            <person name="Yokota A."/>
            <person name="Yabe S."/>
        </authorList>
    </citation>
    <scope>NUCLEOTIDE SEQUENCE [LARGE SCALE GENOMIC DNA]</scope>
    <source>
        <strain evidence="2">Uno11</strain>
    </source>
</reference>
<dbReference type="AlphaFoldDB" id="A0A402AT28"/>
<evidence type="ECO:0000313" key="1">
    <source>
        <dbReference type="EMBL" id="GCE22241.1"/>
    </source>
</evidence>
<protein>
    <recommendedName>
        <fullName evidence="3">Cysteine dioxygenase</fullName>
    </recommendedName>
</protein>
<dbReference type="RefSeq" id="WP_126554866.1">
    <property type="nucleotide sequence ID" value="NZ_BIFS01000002.1"/>
</dbReference>
<evidence type="ECO:0008006" key="3">
    <source>
        <dbReference type="Google" id="ProtNLM"/>
    </source>
</evidence>
<dbReference type="OrthoDB" id="2596042at2"/>
<sequence>MFSTIATVDAYLCNALAQPSAAMESKALIQYIGTREMILSMLKSLITDEEQLRRVASMSYPHRNGFDRIVLIKSSHPEYKLRLHIWWPQHSHPIVETIHNHAWNFSSSVLTGAFQFQSYIQDKDGDEMYHYSIGSDSIMKFVAKTKLICVYDAMICAGCSYSFQHTIPHRVINVPDLMTSTLILQTSNQKISSDVFIEQPFEQEVMAVSKFTRDELQLKLKQYIVMLEKTYL</sequence>
<dbReference type="Proteomes" id="UP000287188">
    <property type="component" value="Unassembled WGS sequence"/>
</dbReference>
<organism evidence="1 2">
    <name type="scientific">Dictyobacter kobayashii</name>
    <dbReference type="NCBI Taxonomy" id="2014872"/>
    <lineage>
        <taxon>Bacteria</taxon>
        <taxon>Bacillati</taxon>
        <taxon>Chloroflexota</taxon>
        <taxon>Ktedonobacteria</taxon>
        <taxon>Ktedonobacterales</taxon>
        <taxon>Dictyobacteraceae</taxon>
        <taxon>Dictyobacter</taxon>
    </lineage>
</organism>
<proteinExistence type="predicted"/>
<dbReference type="SUPFAM" id="SSF51182">
    <property type="entry name" value="RmlC-like cupins"/>
    <property type="match status" value="1"/>
</dbReference>
<dbReference type="InterPro" id="IPR011051">
    <property type="entry name" value="RmlC_Cupin_sf"/>
</dbReference>
<gene>
    <name evidence="1" type="ORF">KDK_60410</name>
</gene>
<keyword evidence="2" id="KW-1185">Reference proteome</keyword>
<comment type="caution">
    <text evidence="1">The sequence shown here is derived from an EMBL/GenBank/DDBJ whole genome shotgun (WGS) entry which is preliminary data.</text>
</comment>
<accession>A0A402AT28</accession>
<evidence type="ECO:0000313" key="2">
    <source>
        <dbReference type="Proteomes" id="UP000287188"/>
    </source>
</evidence>
<dbReference type="EMBL" id="BIFS01000002">
    <property type="protein sequence ID" value="GCE22241.1"/>
    <property type="molecule type" value="Genomic_DNA"/>
</dbReference>
<name>A0A402AT28_9CHLR</name>